<feature type="compositionally biased region" description="Low complexity" evidence="1">
    <location>
        <begin position="140"/>
        <end position="158"/>
    </location>
</feature>
<keyword evidence="3" id="KW-1185">Reference proteome</keyword>
<reference evidence="2 3" key="1">
    <citation type="journal article" date="2009" name="Science">
        <title>Green evolution and dynamic adaptations revealed by genomes of the marine picoeukaryotes Micromonas.</title>
        <authorList>
            <person name="Worden A.Z."/>
            <person name="Lee J.H."/>
            <person name="Mock T."/>
            <person name="Rouze P."/>
            <person name="Simmons M.P."/>
            <person name="Aerts A.L."/>
            <person name="Allen A.E."/>
            <person name="Cuvelier M.L."/>
            <person name="Derelle E."/>
            <person name="Everett M.V."/>
            <person name="Foulon E."/>
            <person name="Grimwood J."/>
            <person name="Gundlach H."/>
            <person name="Henrissat B."/>
            <person name="Napoli C."/>
            <person name="McDonald S.M."/>
            <person name="Parker M.S."/>
            <person name="Rombauts S."/>
            <person name="Salamov A."/>
            <person name="Von Dassow P."/>
            <person name="Badger J.H."/>
            <person name="Coutinho P.M."/>
            <person name="Demir E."/>
            <person name="Dubchak I."/>
            <person name="Gentemann C."/>
            <person name="Eikrem W."/>
            <person name="Gready J.E."/>
            <person name="John U."/>
            <person name="Lanier W."/>
            <person name="Lindquist E.A."/>
            <person name="Lucas S."/>
            <person name="Mayer K.F."/>
            <person name="Moreau H."/>
            <person name="Not F."/>
            <person name="Otillar R."/>
            <person name="Panaud O."/>
            <person name="Pangilinan J."/>
            <person name="Paulsen I."/>
            <person name="Piegu B."/>
            <person name="Poliakov A."/>
            <person name="Robbens S."/>
            <person name="Schmutz J."/>
            <person name="Toulza E."/>
            <person name="Wyss T."/>
            <person name="Zelensky A."/>
            <person name="Zhou K."/>
            <person name="Armbrust E.V."/>
            <person name="Bhattacharya D."/>
            <person name="Goodenough U.W."/>
            <person name="Van de Peer Y."/>
            <person name="Grigoriev I.V."/>
        </authorList>
    </citation>
    <scope>NUCLEOTIDE SEQUENCE [LARGE SCALE GENOMIC DNA]</scope>
    <source>
        <strain evidence="2 3">CCMP1545</strain>
    </source>
</reference>
<organism evidence="3">
    <name type="scientific">Micromonas pusilla (strain CCMP1545)</name>
    <name type="common">Picoplanktonic green alga</name>
    <dbReference type="NCBI Taxonomy" id="564608"/>
    <lineage>
        <taxon>Eukaryota</taxon>
        <taxon>Viridiplantae</taxon>
        <taxon>Chlorophyta</taxon>
        <taxon>Mamiellophyceae</taxon>
        <taxon>Mamiellales</taxon>
        <taxon>Mamiellaceae</taxon>
        <taxon>Micromonas</taxon>
    </lineage>
</organism>
<protein>
    <submittedName>
        <fullName evidence="2">Predicted protein</fullName>
    </submittedName>
</protein>
<evidence type="ECO:0000313" key="2">
    <source>
        <dbReference type="EMBL" id="EEH55401.1"/>
    </source>
</evidence>
<dbReference type="Proteomes" id="UP000001876">
    <property type="component" value="Unassembled WGS sequence"/>
</dbReference>
<dbReference type="KEGG" id="mpp:MICPUCDRAFT_40898"/>
<dbReference type="EMBL" id="GG663742">
    <property type="protein sequence ID" value="EEH55401.1"/>
    <property type="molecule type" value="Genomic_DNA"/>
</dbReference>
<dbReference type="RefSeq" id="XP_003060632.1">
    <property type="nucleotide sequence ID" value="XM_003060586.1"/>
</dbReference>
<evidence type="ECO:0000313" key="3">
    <source>
        <dbReference type="Proteomes" id="UP000001876"/>
    </source>
</evidence>
<sequence length="158" mass="15875">MPSPVSSASYAILDAARNASSDRAVERNSSRLIASFPGGGAEYMPIRSASFGALDAVAAAAAAAFRFLRSSSSSFSSLAFLALLAALKSSSTPSSATSSATGARAGALTGDISTASALFHRRFRHSSSALSTDAADRPARSSFSRSSSLASLVAPSSS</sequence>
<dbReference type="AlphaFoldDB" id="C1MX53"/>
<accession>C1MX53</accession>
<proteinExistence type="predicted"/>
<feature type="region of interest" description="Disordered" evidence="1">
    <location>
        <begin position="127"/>
        <end position="158"/>
    </location>
</feature>
<evidence type="ECO:0000256" key="1">
    <source>
        <dbReference type="SAM" id="MobiDB-lite"/>
    </source>
</evidence>
<gene>
    <name evidence="2" type="ORF">MICPUCDRAFT_40898</name>
</gene>
<name>C1MX53_MICPC</name>
<dbReference type="GeneID" id="9686069"/>